<dbReference type="KEGG" id="aser:Asera_60350"/>
<evidence type="ECO:0000313" key="2">
    <source>
        <dbReference type="EMBL" id="BCJ31927.1"/>
    </source>
</evidence>
<dbReference type="SUPFAM" id="SSF48452">
    <property type="entry name" value="TPR-like"/>
    <property type="match status" value="1"/>
</dbReference>
<dbReference type="SMART" id="SM00530">
    <property type="entry name" value="HTH_XRE"/>
    <property type="match status" value="1"/>
</dbReference>
<dbReference type="Proteomes" id="UP000680750">
    <property type="component" value="Chromosome"/>
</dbReference>
<gene>
    <name evidence="2" type="ORF">Asera_60350</name>
</gene>
<dbReference type="Pfam" id="PF13560">
    <property type="entry name" value="HTH_31"/>
    <property type="match status" value="1"/>
</dbReference>
<feature type="domain" description="HTH cro/C1-type" evidence="1">
    <location>
        <begin position="26"/>
        <end position="83"/>
    </location>
</feature>
<dbReference type="SUPFAM" id="SSF47413">
    <property type="entry name" value="lambda repressor-like DNA-binding domains"/>
    <property type="match status" value="1"/>
</dbReference>
<evidence type="ECO:0000313" key="3">
    <source>
        <dbReference type="Proteomes" id="UP000680750"/>
    </source>
</evidence>
<dbReference type="InterPro" id="IPR001387">
    <property type="entry name" value="Cro/C1-type_HTH"/>
</dbReference>
<keyword evidence="3" id="KW-1185">Reference proteome</keyword>
<proteinExistence type="predicted"/>
<protein>
    <recommendedName>
        <fullName evidence="1">HTH cro/C1-type domain-containing protein</fullName>
    </recommendedName>
</protein>
<sequence>MMLPAGFVLQPDVRAALGVGDWRSVLRAAVRVSNVSQTAIAAAAGISRAQVSRLMSGRSTEPSLRTVRGLCDALGIPRQMAGLAPAVAEPEEPATDRRAFIAGTLGALTLTTPVLELTDAPTPHVGLDDAAKLRSLATEIVQLDTTHGGDVLREAAVRAAAQADTMLQHGHYPDRVGREIQATLTELSELAGWVQYDAGQQQQARYWYQQALTHAQLIEDPRREVVVLSSLSMQATFLGRTREAVQFAQRGQKLAAGWAPPRVQALMLLREAAGWAKTGDHHEVERLLTRARTVYHPARHDDDPPWVWFLDEAEVASIEATCVADSGDHTRAETRFRAALALQRGLFPRNEVFFRVRLAEEMHAQHNTRDACTQLAELIPHLTVLSSSRLRRRAVQLIHAVHDQHTTSSADLVERARTAGLIA</sequence>
<dbReference type="OrthoDB" id="3213425at2"/>
<dbReference type="RefSeq" id="WP_030450007.1">
    <property type="nucleotide sequence ID" value="NZ_AP023354.1"/>
</dbReference>
<dbReference type="InterPro" id="IPR010982">
    <property type="entry name" value="Lambda_DNA-bd_dom_sf"/>
</dbReference>
<evidence type="ECO:0000259" key="1">
    <source>
        <dbReference type="PROSITE" id="PS50943"/>
    </source>
</evidence>
<name>A0A810L9L3_9ACTN</name>
<organism evidence="2 3">
    <name type="scientific">Actinocatenispora sera</name>
    <dbReference type="NCBI Taxonomy" id="390989"/>
    <lineage>
        <taxon>Bacteria</taxon>
        <taxon>Bacillati</taxon>
        <taxon>Actinomycetota</taxon>
        <taxon>Actinomycetes</taxon>
        <taxon>Micromonosporales</taxon>
        <taxon>Micromonosporaceae</taxon>
        <taxon>Actinocatenispora</taxon>
    </lineage>
</organism>
<dbReference type="AlphaFoldDB" id="A0A810L9L3"/>
<reference evidence="2" key="1">
    <citation type="submission" date="2020-08" db="EMBL/GenBank/DDBJ databases">
        <title>Whole genome shotgun sequence of Actinocatenispora sera NBRC 101916.</title>
        <authorList>
            <person name="Komaki H."/>
            <person name="Tamura T."/>
        </authorList>
    </citation>
    <scope>NUCLEOTIDE SEQUENCE</scope>
    <source>
        <strain evidence="2">NBRC 101916</strain>
    </source>
</reference>
<dbReference type="EMBL" id="AP023354">
    <property type="protein sequence ID" value="BCJ31927.1"/>
    <property type="molecule type" value="Genomic_DNA"/>
</dbReference>
<dbReference type="InterPro" id="IPR011990">
    <property type="entry name" value="TPR-like_helical_dom_sf"/>
</dbReference>
<dbReference type="Gene3D" id="1.25.40.10">
    <property type="entry name" value="Tetratricopeptide repeat domain"/>
    <property type="match status" value="1"/>
</dbReference>
<dbReference type="GO" id="GO:0003677">
    <property type="term" value="F:DNA binding"/>
    <property type="evidence" value="ECO:0007669"/>
    <property type="project" value="InterPro"/>
</dbReference>
<dbReference type="CDD" id="cd00093">
    <property type="entry name" value="HTH_XRE"/>
    <property type="match status" value="1"/>
</dbReference>
<dbReference type="Gene3D" id="1.10.260.40">
    <property type="entry name" value="lambda repressor-like DNA-binding domains"/>
    <property type="match status" value="1"/>
</dbReference>
<accession>A0A810L9L3</accession>
<dbReference type="PROSITE" id="PS50943">
    <property type="entry name" value="HTH_CROC1"/>
    <property type="match status" value="1"/>
</dbReference>